<dbReference type="Pfam" id="PF20033">
    <property type="entry name" value="DUF6438"/>
    <property type="match status" value="1"/>
</dbReference>
<organism evidence="3 4">
    <name type="scientific">Kushneria phyllosphaerae</name>
    <dbReference type="NCBI Taxonomy" id="2100822"/>
    <lineage>
        <taxon>Bacteria</taxon>
        <taxon>Pseudomonadati</taxon>
        <taxon>Pseudomonadota</taxon>
        <taxon>Gammaproteobacteria</taxon>
        <taxon>Oceanospirillales</taxon>
        <taxon>Halomonadaceae</taxon>
        <taxon>Kushneria</taxon>
    </lineage>
</organism>
<evidence type="ECO:0000313" key="3">
    <source>
        <dbReference type="EMBL" id="SPJ32234.1"/>
    </source>
</evidence>
<dbReference type="RefSeq" id="WP_108841130.1">
    <property type="nucleotide sequence ID" value="NZ_ONZI01000001.1"/>
</dbReference>
<sequence length="184" mass="19509">MKAFLLSGVLAGTVLLAGCAGSGGQTSASERGDRAAPVAGDLASIRYEVGPCHGFCPVYSVDVLADGTTTFVGQQHTQVYGKQARQNGEQALTRLQRMLAPWQPVMAQQRDTPDCGPRITDMSHYTVTWTGHDGRQATLLHDGGCRSASALSLTHLLREEIPQTLGFSNWIGTPASNAVTTPVN</sequence>
<protein>
    <recommendedName>
        <fullName evidence="2">DUF6438 domain-containing protein</fullName>
    </recommendedName>
</protein>
<dbReference type="EMBL" id="ONZI01000001">
    <property type="protein sequence ID" value="SPJ32234.1"/>
    <property type="molecule type" value="Genomic_DNA"/>
</dbReference>
<evidence type="ECO:0000313" key="4">
    <source>
        <dbReference type="Proteomes" id="UP000244934"/>
    </source>
</evidence>
<reference evidence="4" key="1">
    <citation type="submission" date="2018-03" db="EMBL/GenBank/DDBJ databases">
        <authorList>
            <person name="Navarro De La Torre S."/>
        </authorList>
    </citation>
    <scope>NUCLEOTIDE SEQUENCE [LARGE SCALE GENOMIC DNA]</scope>
    <source>
        <strain evidence="4">EAod3</strain>
    </source>
</reference>
<keyword evidence="4" id="KW-1185">Reference proteome</keyword>
<dbReference type="OrthoDB" id="7172369at2"/>
<feature type="chain" id="PRO_5015314160" description="DUF6438 domain-containing protein" evidence="1">
    <location>
        <begin position="18"/>
        <end position="184"/>
    </location>
</feature>
<dbReference type="AlphaFoldDB" id="A0A2R8CHJ3"/>
<evidence type="ECO:0000259" key="2">
    <source>
        <dbReference type="Pfam" id="PF20033"/>
    </source>
</evidence>
<gene>
    <name evidence="3" type="ORF">KSP9073_00234</name>
</gene>
<name>A0A2R8CHJ3_9GAMM</name>
<feature type="domain" description="DUF6438" evidence="2">
    <location>
        <begin position="44"/>
        <end position="146"/>
    </location>
</feature>
<dbReference type="Proteomes" id="UP000244934">
    <property type="component" value="Unassembled WGS sequence"/>
</dbReference>
<evidence type="ECO:0000256" key="1">
    <source>
        <dbReference type="SAM" id="SignalP"/>
    </source>
</evidence>
<keyword evidence="1" id="KW-0732">Signal</keyword>
<accession>A0A2R8CHJ3</accession>
<feature type="signal peptide" evidence="1">
    <location>
        <begin position="1"/>
        <end position="17"/>
    </location>
</feature>
<proteinExistence type="predicted"/>
<dbReference type="InterPro" id="IPR045497">
    <property type="entry name" value="DUF6438"/>
</dbReference>
<dbReference type="PROSITE" id="PS51257">
    <property type="entry name" value="PROKAR_LIPOPROTEIN"/>
    <property type="match status" value="1"/>
</dbReference>